<evidence type="ECO:0000256" key="6">
    <source>
        <dbReference type="ARBA" id="ARBA00023012"/>
    </source>
</evidence>
<evidence type="ECO:0000256" key="4">
    <source>
        <dbReference type="ARBA" id="ARBA00022679"/>
    </source>
</evidence>
<evidence type="ECO:0000313" key="11">
    <source>
        <dbReference type="Proteomes" id="UP000199107"/>
    </source>
</evidence>
<evidence type="ECO:0000256" key="2">
    <source>
        <dbReference type="ARBA" id="ARBA00012438"/>
    </source>
</evidence>
<organism evidence="10 11">
    <name type="scientific">Franzmannia pantelleriensis</name>
    <dbReference type="NCBI Taxonomy" id="48727"/>
    <lineage>
        <taxon>Bacteria</taxon>
        <taxon>Pseudomonadati</taxon>
        <taxon>Pseudomonadota</taxon>
        <taxon>Gammaproteobacteria</taxon>
        <taxon>Oceanospirillales</taxon>
        <taxon>Halomonadaceae</taxon>
        <taxon>Franzmannia</taxon>
    </lineage>
</organism>
<evidence type="ECO:0000259" key="9">
    <source>
        <dbReference type="PROSITE" id="PS50109"/>
    </source>
</evidence>
<dbReference type="InterPro" id="IPR003594">
    <property type="entry name" value="HATPase_dom"/>
</dbReference>
<reference evidence="11" key="1">
    <citation type="submission" date="2016-10" db="EMBL/GenBank/DDBJ databases">
        <authorList>
            <person name="Varghese N."/>
            <person name="Submissions S."/>
        </authorList>
    </citation>
    <scope>NUCLEOTIDE SEQUENCE [LARGE SCALE GENOMIC DNA]</scope>
    <source>
        <strain evidence="11">AAP</strain>
    </source>
</reference>
<dbReference type="InterPro" id="IPR003661">
    <property type="entry name" value="HisK_dim/P_dom"/>
</dbReference>
<keyword evidence="8" id="KW-0812">Transmembrane</keyword>
<dbReference type="PRINTS" id="PR00344">
    <property type="entry name" value="BCTRLSENSOR"/>
</dbReference>
<keyword evidence="8" id="KW-0472">Membrane</keyword>
<dbReference type="InterPro" id="IPR036097">
    <property type="entry name" value="HisK_dim/P_sf"/>
</dbReference>
<sequence length="591" mass="65336">MVWRRRPAYALPALAMVAFAGLLTFSLVRLIQVEQDMRSNVSENMLWVITQAQVASHRLDEEVHRLTLGDPSARPALRYDVLTSRLVLLDEGPQRRYLAALGFAERVDDAFERLAAIEPQLDAIASDAVAVADSIHAELKPLMQDLNRIANAVMVEEWETTGERLDRHRDSTLQVIASVVGLMLCGLALGYLLISALRQRRAAQQALAEHRDQLEVEVERRTQDLEAARHRVAAAIDTAPDAFAAFDTDGRLALVNPKLIQMLPEASRALTLGCSLEHALAVLRECDDNGELEDAANDPRERTLRCDLHIPELGWLQLTMSASRDGGHVMRLADITPYKQATEALQRALQRERGVSDFYRSFAAMVSHQFRTPLAVIDSGLQRLQRRGERLGGEERQQRYRRLRDAVAHMTRLVGSSLTAARLDGGQIEAASTRCDLRQLAEQCCRLHGEASGTSRIHLSPSDDAPIMAYCDPVLVEQILTNLLSNALKYSPDDSAVEVCLGHDEAGIYCAVRDYGRGIDAADQAQLFARFFRSSNATDQPGIGLGLNIARHLARIQHGDIDVHSRPGTGTTFRLLLPHADTAAIETGEAQ</sequence>
<dbReference type="SUPFAM" id="SSF55874">
    <property type="entry name" value="ATPase domain of HSP90 chaperone/DNA topoisomerase II/histidine kinase"/>
    <property type="match status" value="1"/>
</dbReference>
<accession>A0A1G9PLD6</accession>
<evidence type="ECO:0000256" key="7">
    <source>
        <dbReference type="SAM" id="Coils"/>
    </source>
</evidence>
<dbReference type="SMART" id="SM00387">
    <property type="entry name" value="HATPase_c"/>
    <property type="match status" value="1"/>
</dbReference>
<keyword evidence="11" id="KW-1185">Reference proteome</keyword>
<dbReference type="STRING" id="48727.SAMN05192555_108145"/>
<keyword evidence="7" id="KW-0175">Coiled coil</keyword>
<protein>
    <recommendedName>
        <fullName evidence="2">histidine kinase</fullName>
        <ecNumber evidence="2">2.7.13.3</ecNumber>
    </recommendedName>
</protein>
<keyword evidence="4" id="KW-0808">Transferase</keyword>
<keyword evidence="3" id="KW-0597">Phosphoprotein</keyword>
<proteinExistence type="predicted"/>
<dbReference type="SMART" id="SM00388">
    <property type="entry name" value="HisKA"/>
    <property type="match status" value="1"/>
</dbReference>
<evidence type="ECO:0000313" key="10">
    <source>
        <dbReference type="EMBL" id="SDL99600.1"/>
    </source>
</evidence>
<evidence type="ECO:0000256" key="8">
    <source>
        <dbReference type="SAM" id="Phobius"/>
    </source>
</evidence>
<name>A0A1G9PLD6_9GAMM</name>
<comment type="catalytic activity">
    <reaction evidence="1">
        <text>ATP + protein L-histidine = ADP + protein N-phospho-L-histidine.</text>
        <dbReference type="EC" id="2.7.13.3"/>
    </reaction>
</comment>
<dbReference type="AlphaFoldDB" id="A0A1G9PLD6"/>
<dbReference type="CDD" id="cd00082">
    <property type="entry name" value="HisKA"/>
    <property type="match status" value="1"/>
</dbReference>
<dbReference type="Gene3D" id="3.30.565.10">
    <property type="entry name" value="Histidine kinase-like ATPase, C-terminal domain"/>
    <property type="match status" value="1"/>
</dbReference>
<dbReference type="InterPro" id="IPR004358">
    <property type="entry name" value="Sig_transdc_His_kin-like_C"/>
</dbReference>
<dbReference type="InterPro" id="IPR005467">
    <property type="entry name" value="His_kinase_dom"/>
</dbReference>
<dbReference type="SUPFAM" id="SSF55785">
    <property type="entry name" value="PYP-like sensor domain (PAS domain)"/>
    <property type="match status" value="1"/>
</dbReference>
<evidence type="ECO:0000256" key="3">
    <source>
        <dbReference type="ARBA" id="ARBA00022553"/>
    </source>
</evidence>
<dbReference type="InterPro" id="IPR050736">
    <property type="entry name" value="Sensor_HK_Regulatory"/>
</dbReference>
<dbReference type="EC" id="2.7.13.3" evidence="2"/>
<dbReference type="Gene3D" id="1.10.287.130">
    <property type="match status" value="1"/>
</dbReference>
<feature type="transmembrane region" description="Helical" evidence="8">
    <location>
        <begin position="173"/>
        <end position="194"/>
    </location>
</feature>
<dbReference type="Pfam" id="PF02518">
    <property type="entry name" value="HATPase_c"/>
    <property type="match status" value="1"/>
</dbReference>
<dbReference type="Gene3D" id="3.30.450.20">
    <property type="entry name" value="PAS domain"/>
    <property type="match status" value="1"/>
</dbReference>
<dbReference type="Proteomes" id="UP000199107">
    <property type="component" value="Unassembled WGS sequence"/>
</dbReference>
<dbReference type="PANTHER" id="PTHR43711:SF1">
    <property type="entry name" value="HISTIDINE KINASE 1"/>
    <property type="match status" value="1"/>
</dbReference>
<keyword evidence="8" id="KW-1133">Transmembrane helix</keyword>
<evidence type="ECO:0000256" key="5">
    <source>
        <dbReference type="ARBA" id="ARBA00022777"/>
    </source>
</evidence>
<dbReference type="PROSITE" id="PS50109">
    <property type="entry name" value="HIS_KIN"/>
    <property type="match status" value="1"/>
</dbReference>
<gene>
    <name evidence="10" type="ORF">SAMN05192555_108145</name>
</gene>
<dbReference type="InterPro" id="IPR036890">
    <property type="entry name" value="HATPase_C_sf"/>
</dbReference>
<feature type="domain" description="Histidine kinase" evidence="9">
    <location>
        <begin position="365"/>
        <end position="581"/>
    </location>
</feature>
<dbReference type="GO" id="GO:0000155">
    <property type="term" value="F:phosphorelay sensor kinase activity"/>
    <property type="evidence" value="ECO:0007669"/>
    <property type="project" value="InterPro"/>
</dbReference>
<dbReference type="EMBL" id="FNGH01000008">
    <property type="protein sequence ID" value="SDL99600.1"/>
    <property type="molecule type" value="Genomic_DNA"/>
</dbReference>
<dbReference type="RefSeq" id="WP_218124443.1">
    <property type="nucleotide sequence ID" value="NZ_FNGH01000008.1"/>
</dbReference>
<dbReference type="PANTHER" id="PTHR43711">
    <property type="entry name" value="TWO-COMPONENT HISTIDINE KINASE"/>
    <property type="match status" value="1"/>
</dbReference>
<keyword evidence="6" id="KW-0902">Two-component regulatory system</keyword>
<keyword evidence="5 10" id="KW-0418">Kinase</keyword>
<feature type="coiled-coil region" evidence="7">
    <location>
        <begin position="193"/>
        <end position="231"/>
    </location>
</feature>
<dbReference type="Pfam" id="PF00512">
    <property type="entry name" value="HisKA"/>
    <property type="match status" value="1"/>
</dbReference>
<dbReference type="InterPro" id="IPR035965">
    <property type="entry name" value="PAS-like_dom_sf"/>
</dbReference>
<evidence type="ECO:0000256" key="1">
    <source>
        <dbReference type="ARBA" id="ARBA00000085"/>
    </source>
</evidence>
<dbReference type="SUPFAM" id="SSF47384">
    <property type="entry name" value="Homodimeric domain of signal transducing histidine kinase"/>
    <property type="match status" value="1"/>
</dbReference>